<keyword evidence="1" id="KW-1133">Transmembrane helix</keyword>
<accession>A0A024B0C2</accession>
<feature type="transmembrane region" description="Helical" evidence="1">
    <location>
        <begin position="12"/>
        <end position="30"/>
    </location>
</feature>
<dbReference type="EMBL" id="KJ489399">
    <property type="protein sequence ID" value="AHZ10079.1"/>
    <property type="molecule type" value="Genomic_DNA"/>
</dbReference>
<reference evidence="3" key="1">
    <citation type="submission" date="2014-09" db="EMBL/GenBank/DDBJ databases">
        <authorList>
            <person name="Sauder A.B."/>
            <person name="McKenzie Q.R."/>
            <person name="Temple L.M."/>
            <person name="Alexis B.K."/>
            <person name="Al-Atrache Z."/>
            <person name="Lewis L.O."/>
            <person name="Loesser-Casey K.E."/>
            <person name="Mitchell K.J."/>
        </authorList>
    </citation>
    <scope>NUCLEOTIDE SEQUENCE [LARGE SCALE GENOMIC DNA]</scope>
</reference>
<organism evidence="2 3">
    <name type="scientific">Bacillus phage Hakuna</name>
    <dbReference type="NCBI Taxonomy" id="1486659"/>
    <lineage>
        <taxon>Viruses</taxon>
        <taxon>Duplodnaviria</taxon>
        <taxon>Heunggongvirae</taxon>
        <taxon>Uroviricota</taxon>
        <taxon>Caudoviricetes</taxon>
        <taxon>Herelleviridae</taxon>
        <taxon>Bastillevirinae</taxon>
        <taxon>Wphvirus</taxon>
        <taxon>Wphvirus hakuna</taxon>
    </lineage>
</organism>
<dbReference type="RefSeq" id="YP_009036510.1">
    <property type="nucleotide sequence ID" value="NC_024213.1"/>
</dbReference>
<protein>
    <submittedName>
        <fullName evidence="2">Uncharacterized protein</fullName>
    </submittedName>
</protein>
<proteinExistence type="predicted"/>
<evidence type="ECO:0000256" key="1">
    <source>
        <dbReference type="SAM" id="Phobius"/>
    </source>
</evidence>
<dbReference type="Pfam" id="PF23828">
    <property type="entry name" value="DUF7198"/>
    <property type="match status" value="1"/>
</dbReference>
<keyword evidence="3" id="KW-1185">Reference proteome</keyword>
<sequence length="244" mass="27758">MSGSFDVNYLIVKVIIIALLGYTLVLFFGVKKSVKEHKEEVRYSDSIKKAIGKLSEIKNEIKGDDNMTKLDTKVEGIKNTMSLTDIVSRKASVTQYGEVIDLVAQLIKNRFENYQFTLYPSTDEEKVPHFIQIISNWHDDPELHKKIFAKGMDYGVDMKMLQEMFRQHIADGHVIDLGGDVVVVTDDGTNSNPTNLSPIQTGLEGSEVAVIISFVKKEHYKEWVKNTFEEEEKVKEKLQLVVNN</sequence>
<dbReference type="KEGG" id="vg:19526061"/>
<name>A0A024B0C2_9CAUD</name>
<keyword evidence="1" id="KW-0472">Membrane</keyword>
<dbReference type="GeneID" id="19526061"/>
<dbReference type="InterPro" id="IPR055622">
    <property type="entry name" value="DUF7198"/>
</dbReference>
<evidence type="ECO:0000313" key="3">
    <source>
        <dbReference type="Proteomes" id="UP000026900"/>
    </source>
</evidence>
<dbReference type="Proteomes" id="UP000026900">
    <property type="component" value="Segment"/>
</dbReference>
<keyword evidence="1" id="KW-0812">Transmembrane</keyword>
<evidence type="ECO:0000313" key="2">
    <source>
        <dbReference type="EMBL" id="AHZ10079.1"/>
    </source>
</evidence>